<evidence type="ECO:0000313" key="18">
    <source>
        <dbReference type="EMBL" id="EOY25021.1"/>
    </source>
</evidence>
<dbReference type="InterPro" id="IPR025287">
    <property type="entry name" value="WAK_GUB"/>
</dbReference>
<evidence type="ECO:0000256" key="10">
    <source>
        <dbReference type="ARBA" id="ARBA00022786"/>
    </source>
</evidence>
<dbReference type="AlphaFoldDB" id="A0A061G624"/>
<keyword evidence="9" id="KW-0863">Zinc-finger</keyword>
<evidence type="ECO:0000256" key="4">
    <source>
        <dbReference type="ARBA" id="ARBA00012483"/>
    </source>
</evidence>
<gene>
    <name evidence="18" type="ORF">TCM_016463</name>
</gene>
<dbReference type="InParanoid" id="A0A061G624"/>
<comment type="subcellular location">
    <subcellularLocation>
        <location evidence="2">Membrane</location>
        <topology evidence="2">Single-pass membrane protein</topology>
    </subcellularLocation>
</comment>
<evidence type="ECO:0000256" key="13">
    <source>
        <dbReference type="ARBA" id="ARBA00023136"/>
    </source>
</evidence>
<dbReference type="Pfam" id="PF13947">
    <property type="entry name" value="GUB_WAK_bind"/>
    <property type="match status" value="1"/>
</dbReference>
<keyword evidence="10" id="KW-0833">Ubl conjugation pathway</keyword>
<keyword evidence="8 16" id="KW-0732">Signal</keyword>
<organism evidence="18 19">
    <name type="scientific">Theobroma cacao</name>
    <name type="common">Cacao</name>
    <name type="synonym">Cocoa</name>
    <dbReference type="NCBI Taxonomy" id="3641"/>
    <lineage>
        <taxon>Eukaryota</taxon>
        <taxon>Viridiplantae</taxon>
        <taxon>Streptophyta</taxon>
        <taxon>Embryophyta</taxon>
        <taxon>Tracheophyta</taxon>
        <taxon>Spermatophyta</taxon>
        <taxon>Magnoliopsida</taxon>
        <taxon>eudicotyledons</taxon>
        <taxon>Gunneridae</taxon>
        <taxon>Pentapetalae</taxon>
        <taxon>rosids</taxon>
        <taxon>malvids</taxon>
        <taxon>Malvales</taxon>
        <taxon>Malvaceae</taxon>
        <taxon>Byttnerioideae</taxon>
        <taxon>Theobroma</taxon>
    </lineage>
</organism>
<dbReference type="GO" id="GO:0061630">
    <property type="term" value="F:ubiquitin protein ligase activity"/>
    <property type="evidence" value="ECO:0007669"/>
    <property type="project" value="UniProtKB-EC"/>
</dbReference>
<feature type="chain" id="PRO_5001598898" description="RING-type E3 ubiquitin transferase" evidence="16">
    <location>
        <begin position="18"/>
        <end position="331"/>
    </location>
</feature>
<reference evidence="18 19" key="1">
    <citation type="journal article" date="2013" name="Genome Biol.">
        <title>The genome sequence of the most widely cultivated cacao type and its use to identify candidate genes regulating pod color.</title>
        <authorList>
            <person name="Motamayor J.C."/>
            <person name="Mockaitis K."/>
            <person name="Schmutz J."/>
            <person name="Haiminen N."/>
            <person name="Iii D.L."/>
            <person name="Cornejo O."/>
            <person name="Findley S.D."/>
            <person name="Zheng P."/>
            <person name="Utro F."/>
            <person name="Royaert S."/>
            <person name="Saski C."/>
            <person name="Jenkins J."/>
            <person name="Podicheti R."/>
            <person name="Zhao M."/>
            <person name="Scheffler B.E."/>
            <person name="Stack J.C."/>
            <person name="Feltus F.A."/>
            <person name="Mustiga G.M."/>
            <person name="Amores F."/>
            <person name="Phillips W."/>
            <person name="Marelli J.P."/>
            <person name="May G.D."/>
            <person name="Shapiro H."/>
            <person name="Ma J."/>
            <person name="Bustamante C.D."/>
            <person name="Schnell R.J."/>
            <person name="Main D."/>
            <person name="Gilbert D."/>
            <person name="Parida L."/>
            <person name="Kuhn D.N."/>
        </authorList>
    </citation>
    <scope>NUCLEOTIDE SEQUENCE [LARGE SCALE GENOMIC DNA]</scope>
    <source>
        <strain evidence="19">cv. Matina 1-6</strain>
    </source>
</reference>
<evidence type="ECO:0000256" key="1">
    <source>
        <dbReference type="ARBA" id="ARBA00000900"/>
    </source>
</evidence>
<dbReference type="HOGENOM" id="CLU_046769_0_0_1"/>
<feature type="domain" description="Wall-associated receptor kinase galacturonan-binding" evidence="17">
    <location>
        <begin position="21"/>
        <end position="86"/>
    </location>
</feature>
<keyword evidence="13 15" id="KW-0472">Membrane</keyword>
<evidence type="ECO:0000256" key="5">
    <source>
        <dbReference type="ARBA" id="ARBA00022679"/>
    </source>
</evidence>
<dbReference type="GO" id="GO:0030247">
    <property type="term" value="F:polysaccharide binding"/>
    <property type="evidence" value="ECO:0007669"/>
    <property type="project" value="InterPro"/>
</dbReference>
<protein>
    <recommendedName>
        <fullName evidence="4">RING-type E3 ubiquitin transferase</fullName>
        <ecNumber evidence="4">2.3.2.27</ecNumber>
    </recommendedName>
</protein>
<dbReference type="PANTHER" id="PTHR46279:SF6">
    <property type="entry name" value="RING-TYPE E3 UBIQUITIN TRANSFERASE"/>
    <property type="match status" value="1"/>
</dbReference>
<feature type="signal peptide" evidence="16">
    <location>
        <begin position="1"/>
        <end position="17"/>
    </location>
</feature>
<evidence type="ECO:0000313" key="19">
    <source>
        <dbReference type="Proteomes" id="UP000026915"/>
    </source>
</evidence>
<comment type="similarity">
    <text evidence="14">Belongs to the RING-type zinc finger family. ATL subfamily.</text>
</comment>
<keyword evidence="6 15" id="KW-0812">Transmembrane</keyword>
<evidence type="ECO:0000256" key="7">
    <source>
        <dbReference type="ARBA" id="ARBA00022723"/>
    </source>
</evidence>
<sequence length="331" mass="37480">MVFKLFFFFFFLQLSISSESCITDCGNQEIHFPFQLTNQPDKERCGYRGFGLSCKNQSQTIITFPSSGDFSVEMIDYYQQNIRISDPAGCLPKRLLEGFDPSGPPFEQIYRMNFTLFNCSDDAPALQLELRPIPCLSGENNSVVAVPVDRLDLFASLSSTCPNRTTVSLSVWESFKLWEKLGDRIILTWKEPDCKLCLKYQGTCQFKKHAGQEVGCSVVIDQGSSRIAKYFMFLSMISVFCILVLVICIPSMIMRCIRSRRLANTEINDSTILQSTAVKRGLDKRAIEMYPTTLLGESPQLPKPNDNTCSIKPRTLLRVYQVACIIFMLTA</sequence>
<dbReference type="Proteomes" id="UP000026915">
    <property type="component" value="Chromosome 3"/>
</dbReference>
<feature type="transmembrane region" description="Helical" evidence="15">
    <location>
        <begin position="230"/>
        <end position="253"/>
    </location>
</feature>
<evidence type="ECO:0000256" key="3">
    <source>
        <dbReference type="ARBA" id="ARBA00004906"/>
    </source>
</evidence>
<keyword evidence="12 15" id="KW-1133">Transmembrane helix</keyword>
<dbReference type="eggNOG" id="ENOG502RY10">
    <property type="taxonomic scope" value="Eukaryota"/>
</dbReference>
<evidence type="ECO:0000256" key="16">
    <source>
        <dbReference type="SAM" id="SignalP"/>
    </source>
</evidence>
<accession>A0A061G624</accession>
<dbReference type="EMBL" id="CM001881">
    <property type="protein sequence ID" value="EOY25021.1"/>
    <property type="molecule type" value="Genomic_DNA"/>
</dbReference>
<evidence type="ECO:0000259" key="17">
    <source>
        <dbReference type="Pfam" id="PF13947"/>
    </source>
</evidence>
<evidence type="ECO:0000256" key="9">
    <source>
        <dbReference type="ARBA" id="ARBA00022771"/>
    </source>
</evidence>
<dbReference type="EC" id="2.3.2.27" evidence="4"/>
<comment type="pathway">
    <text evidence="3">Protein modification; protein ubiquitination.</text>
</comment>
<keyword evidence="5" id="KW-0808">Transferase</keyword>
<evidence type="ECO:0000256" key="8">
    <source>
        <dbReference type="ARBA" id="ARBA00022729"/>
    </source>
</evidence>
<dbReference type="PANTHER" id="PTHR46279">
    <property type="entry name" value="RING/U-BOX SUPERFAMILY PROTEIN"/>
    <property type="match status" value="1"/>
</dbReference>
<dbReference type="GO" id="GO:0008270">
    <property type="term" value="F:zinc ion binding"/>
    <property type="evidence" value="ECO:0007669"/>
    <property type="project" value="UniProtKB-KW"/>
</dbReference>
<evidence type="ECO:0000256" key="2">
    <source>
        <dbReference type="ARBA" id="ARBA00004167"/>
    </source>
</evidence>
<evidence type="ECO:0000256" key="12">
    <source>
        <dbReference type="ARBA" id="ARBA00022989"/>
    </source>
</evidence>
<name>A0A061G624_THECC</name>
<keyword evidence="7" id="KW-0479">Metal-binding</keyword>
<dbReference type="InterPro" id="IPR046948">
    <property type="entry name" value="ATL20-22-like"/>
</dbReference>
<keyword evidence="19" id="KW-1185">Reference proteome</keyword>
<comment type="catalytic activity">
    <reaction evidence="1">
        <text>S-ubiquitinyl-[E2 ubiquitin-conjugating enzyme]-L-cysteine + [acceptor protein]-L-lysine = [E2 ubiquitin-conjugating enzyme]-L-cysteine + N(6)-ubiquitinyl-[acceptor protein]-L-lysine.</text>
        <dbReference type="EC" id="2.3.2.27"/>
    </reaction>
</comment>
<evidence type="ECO:0000256" key="11">
    <source>
        <dbReference type="ARBA" id="ARBA00022833"/>
    </source>
</evidence>
<evidence type="ECO:0000256" key="15">
    <source>
        <dbReference type="SAM" id="Phobius"/>
    </source>
</evidence>
<evidence type="ECO:0000256" key="6">
    <source>
        <dbReference type="ARBA" id="ARBA00022692"/>
    </source>
</evidence>
<proteinExistence type="inferred from homology"/>
<dbReference type="GO" id="GO:0016020">
    <property type="term" value="C:membrane"/>
    <property type="evidence" value="ECO:0007669"/>
    <property type="project" value="UniProtKB-SubCell"/>
</dbReference>
<evidence type="ECO:0000256" key="14">
    <source>
        <dbReference type="ARBA" id="ARBA00024209"/>
    </source>
</evidence>
<dbReference type="Gramene" id="EOY25021">
    <property type="protein sequence ID" value="EOY25021"/>
    <property type="gene ID" value="TCM_016463"/>
</dbReference>
<keyword evidence="11" id="KW-0862">Zinc</keyword>